<sequence length="46" mass="4900">MAYSALTYCLASSAASEAEETAQTLPIFKPYAESLLVVNGILSRMS</sequence>
<name>A0A8S5RCQ3_9VIRU</name>
<accession>A0A8S5RCQ3</accession>
<proteinExistence type="predicted"/>
<dbReference type="EMBL" id="BK059093">
    <property type="protein sequence ID" value="DAE29160.1"/>
    <property type="molecule type" value="Genomic_DNA"/>
</dbReference>
<organism evidence="1">
    <name type="scientific">virus sp. ctx9V1</name>
    <dbReference type="NCBI Taxonomy" id="2828001"/>
    <lineage>
        <taxon>Viruses</taxon>
    </lineage>
</organism>
<protein>
    <submittedName>
        <fullName evidence="1">Uncharacterized protein</fullName>
    </submittedName>
</protein>
<reference evidence="1" key="1">
    <citation type="journal article" date="2021" name="Proc. Natl. Acad. Sci. U.S.A.">
        <title>A Catalog of Tens of Thousands of Viruses from Human Metagenomes Reveals Hidden Associations with Chronic Diseases.</title>
        <authorList>
            <person name="Tisza M.J."/>
            <person name="Buck C.B."/>
        </authorList>
    </citation>
    <scope>NUCLEOTIDE SEQUENCE</scope>
    <source>
        <strain evidence="1">Ctx9V1</strain>
    </source>
</reference>
<evidence type="ECO:0000313" key="1">
    <source>
        <dbReference type="EMBL" id="DAE29160.1"/>
    </source>
</evidence>